<dbReference type="PANTHER" id="PTHR21192">
    <property type="entry name" value="NUCLEAR PROTEIN E3-3"/>
    <property type="match status" value="1"/>
</dbReference>
<dbReference type="EMBL" id="DRKP01000132">
    <property type="protein sequence ID" value="HEB96967.1"/>
    <property type="molecule type" value="Genomic_DNA"/>
</dbReference>
<dbReference type="SUPFAM" id="SSF64076">
    <property type="entry name" value="MTH938-like"/>
    <property type="match status" value="1"/>
</dbReference>
<dbReference type="Proteomes" id="UP000886251">
    <property type="component" value="Unassembled WGS sequence"/>
</dbReference>
<dbReference type="CDD" id="cd05560">
    <property type="entry name" value="Xcc1710_like"/>
    <property type="match status" value="1"/>
</dbReference>
<sequence>MKFALADPADGYLIRAYDDQQILIGEQAFRRSLVLLSDRILPDWRPDHFDRLEPRDLDLLIGLEPDLVLLGTGSRQRFPDPSLYRGLIDAGIGLEAMTTAAACRTYNILAGEGRRVAAALLFG</sequence>
<dbReference type="InterPro" id="IPR007523">
    <property type="entry name" value="NDUFAF3/AAMDC"/>
</dbReference>
<protein>
    <recommendedName>
        <fullName evidence="3">Xcc1710-like domain-containing protein</fullName>
    </recommendedName>
</protein>
<dbReference type="Gene3D" id="3.40.1230.10">
    <property type="entry name" value="MTH938-like"/>
    <property type="match status" value="1"/>
</dbReference>
<name>A0A831WB83_9GAMM</name>
<accession>A0A831WB83</accession>
<dbReference type="Pfam" id="PF04430">
    <property type="entry name" value="DUF498"/>
    <property type="match status" value="1"/>
</dbReference>
<reference evidence="1" key="1">
    <citation type="journal article" date="2020" name="mSystems">
        <title>Genome- and Community-Level Interaction Insights into Carbon Utilization and Element Cycling Functions of Hydrothermarchaeota in Hydrothermal Sediment.</title>
        <authorList>
            <person name="Zhou Z."/>
            <person name="Liu Y."/>
            <person name="Xu W."/>
            <person name="Pan J."/>
            <person name="Luo Z.H."/>
            <person name="Li M."/>
        </authorList>
    </citation>
    <scope>NUCLEOTIDE SEQUENCE [LARGE SCALE GENOMIC DNA]</scope>
    <source>
        <strain evidence="1">HyVt-443</strain>
    </source>
</reference>
<evidence type="ECO:0000313" key="1">
    <source>
        <dbReference type="EMBL" id="HEB96967.1"/>
    </source>
</evidence>
<dbReference type="AlphaFoldDB" id="A0A831WB83"/>
<organism evidence="1 2">
    <name type="scientific">Sedimenticola thiotaurini</name>
    <dbReference type="NCBI Taxonomy" id="1543721"/>
    <lineage>
        <taxon>Bacteria</taxon>
        <taxon>Pseudomonadati</taxon>
        <taxon>Pseudomonadota</taxon>
        <taxon>Gammaproteobacteria</taxon>
        <taxon>Chromatiales</taxon>
        <taxon>Sedimenticolaceae</taxon>
        <taxon>Sedimenticola</taxon>
    </lineage>
</organism>
<dbReference type="InterPro" id="IPR036748">
    <property type="entry name" value="MTH938-like_sf"/>
</dbReference>
<gene>
    <name evidence="1" type="ORF">ENI96_11125</name>
</gene>
<comment type="caution">
    <text evidence="1">The sequence shown here is derived from an EMBL/GenBank/DDBJ whole genome shotgun (WGS) entry which is preliminary data.</text>
</comment>
<proteinExistence type="predicted"/>
<evidence type="ECO:0008006" key="3">
    <source>
        <dbReference type="Google" id="ProtNLM"/>
    </source>
</evidence>
<dbReference type="PANTHER" id="PTHR21192:SF2">
    <property type="entry name" value="NADH DEHYDROGENASE [UBIQUINONE] 1 ALPHA SUBCOMPLEX ASSEMBLY FACTOR 3"/>
    <property type="match status" value="1"/>
</dbReference>
<evidence type="ECO:0000313" key="2">
    <source>
        <dbReference type="Proteomes" id="UP000886251"/>
    </source>
</evidence>